<accession>A0A069PW71</accession>
<organism evidence="1 2">
    <name type="scientific">Caballeronia glathei</name>
    <dbReference type="NCBI Taxonomy" id="60547"/>
    <lineage>
        <taxon>Bacteria</taxon>
        <taxon>Pseudomonadati</taxon>
        <taxon>Pseudomonadota</taxon>
        <taxon>Betaproteobacteria</taxon>
        <taxon>Burkholderiales</taxon>
        <taxon>Burkholderiaceae</taxon>
        <taxon>Caballeronia</taxon>
    </lineage>
</organism>
<sequence>MQTKLFYEDEFEALQLMVSSSGKSVKEIAGHLWPDMKPESAYAKLKACLNPKGDENFRFSQVLELMRFCNCYDPLYYVCDETMHARPDRKAPEDDVVKLTETIQAAADVLTKASAALERIQNQTAMMRPVPRRAA</sequence>
<gene>
    <name evidence="1" type="ORF">BG61_16930</name>
</gene>
<name>A0A069PW71_9BURK</name>
<keyword evidence="2" id="KW-1185">Reference proteome</keyword>
<dbReference type="Proteomes" id="UP000027466">
    <property type="component" value="Unassembled WGS sequence"/>
</dbReference>
<dbReference type="EMBL" id="JFHC01000026">
    <property type="protein sequence ID" value="KDR41601.1"/>
    <property type="molecule type" value="Genomic_DNA"/>
</dbReference>
<proteinExistence type="predicted"/>
<dbReference type="STRING" id="60547.GCA_000751215_06316"/>
<evidence type="ECO:0000313" key="1">
    <source>
        <dbReference type="EMBL" id="KDR41601.1"/>
    </source>
</evidence>
<evidence type="ECO:0000313" key="2">
    <source>
        <dbReference type="Proteomes" id="UP000027466"/>
    </source>
</evidence>
<protein>
    <submittedName>
        <fullName evidence="1">Uncharacterized protein</fullName>
    </submittedName>
</protein>
<comment type="caution">
    <text evidence="1">The sequence shown here is derived from an EMBL/GenBank/DDBJ whole genome shotgun (WGS) entry which is preliminary data.</text>
</comment>
<dbReference type="AlphaFoldDB" id="A0A069PW71"/>
<reference evidence="1 2" key="1">
    <citation type="submission" date="2014-03" db="EMBL/GenBank/DDBJ databases">
        <title>Draft Genome Sequences of Four Burkholderia Strains.</title>
        <authorList>
            <person name="Liu X.Y."/>
            <person name="Li C.X."/>
            <person name="Xu J.H."/>
        </authorList>
    </citation>
    <scope>NUCLEOTIDE SEQUENCE [LARGE SCALE GENOMIC DNA]</scope>
    <source>
        <strain evidence="1 2">DSM 50014</strain>
    </source>
</reference>